<organism evidence="5 6">
    <name type="scientific">Clonostachys chloroleuca</name>
    <dbReference type="NCBI Taxonomy" id="1926264"/>
    <lineage>
        <taxon>Eukaryota</taxon>
        <taxon>Fungi</taxon>
        <taxon>Dikarya</taxon>
        <taxon>Ascomycota</taxon>
        <taxon>Pezizomycotina</taxon>
        <taxon>Sordariomycetes</taxon>
        <taxon>Hypocreomycetidae</taxon>
        <taxon>Hypocreales</taxon>
        <taxon>Bionectriaceae</taxon>
        <taxon>Clonostachys</taxon>
    </lineage>
</organism>
<dbReference type="Pfam" id="PF00023">
    <property type="entry name" value="Ank"/>
    <property type="match status" value="1"/>
</dbReference>
<evidence type="ECO:0000313" key="5">
    <source>
        <dbReference type="EMBL" id="CAI6091369.1"/>
    </source>
</evidence>
<feature type="repeat" description="ANK" evidence="3">
    <location>
        <begin position="1746"/>
        <end position="1769"/>
    </location>
</feature>
<dbReference type="PANTHER" id="PTHR24123">
    <property type="entry name" value="ANKYRIN REPEAT-CONTAINING"/>
    <property type="match status" value="1"/>
</dbReference>
<feature type="repeat" description="ANK" evidence="3">
    <location>
        <begin position="970"/>
        <end position="992"/>
    </location>
</feature>
<dbReference type="Gene3D" id="3.40.50.300">
    <property type="entry name" value="P-loop containing nucleotide triphosphate hydrolases"/>
    <property type="match status" value="1"/>
</dbReference>
<dbReference type="GO" id="GO:0009116">
    <property type="term" value="P:nucleoside metabolic process"/>
    <property type="evidence" value="ECO:0007669"/>
    <property type="project" value="InterPro"/>
</dbReference>
<dbReference type="SUPFAM" id="SSF52540">
    <property type="entry name" value="P-loop containing nucleoside triphosphate hydrolases"/>
    <property type="match status" value="1"/>
</dbReference>
<dbReference type="Proteomes" id="UP001160390">
    <property type="component" value="Unassembled WGS sequence"/>
</dbReference>
<feature type="repeat" description="ANK" evidence="3">
    <location>
        <begin position="1111"/>
        <end position="1143"/>
    </location>
</feature>
<gene>
    <name evidence="5" type="ORF">CCHLO57077_00018934</name>
</gene>
<keyword evidence="1" id="KW-0677">Repeat</keyword>
<evidence type="ECO:0000313" key="6">
    <source>
        <dbReference type="Proteomes" id="UP001160390"/>
    </source>
</evidence>
<proteinExistence type="predicted"/>
<dbReference type="Pfam" id="PF12796">
    <property type="entry name" value="Ank_2"/>
    <property type="match status" value="7"/>
</dbReference>
<dbReference type="InterPro" id="IPR035994">
    <property type="entry name" value="Nucleoside_phosphorylase_sf"/>
</dbReference>
<evidence type="ECO:0000256" key="1">
    <source>
        <dbReference type="ARBA" id="ARBA00022737"/>
    </source>
</evidence>
<dbReference type="SUPFAM" id="SSF53167">
    <property type="entry name" value="Purine and uridine phosphorylases"/>
    <property type="match status" value="1"/>
</dbReference>
<dbReference type="InterPro" id="IPR051165">
    <property type="entry name" value="Multifunctional_ANK_Repeat"/>
</dbReference>
<dbReference type="PROSITE" id="PS50088">
    <property type="entry name" value="ANK_REPEAT"/>
    <property type="match status" value="8"/>
</dbReference>
<dbReference type="InterPro" id="IPR036770">
    <property type="entry name" value="Ankyrin_rpt-contain_sf"/>
</dbReference>
<feature type="repeat" description="ANK" evidence="3">
    <location>
        <begin position="1038"/>
        <end position="1070"/>
    </location>
</feature>
<dbReference type="PROSITE" id="PS50297">
    <property type="entry name" value="ANK_REP_REGION"/>
    <property type="match status" value="7"/>
</dbReference>
<accession>A0AA35M799</accession>
<name>A0AA35M799_9HYPO</name>
<evidence type="ECO:0000256" key="2">
    <source>
        <dbReference type="ARBA" id="ARBA00023043"/>
    </source>
</evidence>
<protein>
    <recommendedName>
        <fullName evidence="4">Nephrocystin 3-like N-terminal domain-containing protein</fullName>
    </recommendedName>
</protein>
<dbReference type="InterPro" id="IPR056884">
    <property type="entry name" value="NPHP3-like_N"/>
</dbReference>
<feature type="domain" description="Nephrocystin 3-like N-terminal" evidence="4">
    <location>
        <begin position="403"/>
        <end position="565"/>
    </location>
</feature>
<dbReference type="PANTHER" id="PTHR24123:SF33">
    <property type="entry name" value="PROTEIN HOS4"/>
    <property type="match status" value="1"/>
</dbReference>
<dbReference type="Pfam" id="PF24883">
    <property type="entry name" value="NPHP3_N"/>
    <property type="match status" value="1"/>
</dbReference>
<dbReference type="Gene3D" id="3.40.50.1580">
    <property type="entry name" value="Nucleoside phosphorylase domain"/>
    <property type="match status" value="1"/>
</dbReference>
<keyword evidence="2 3" id="KW-0040">ANK repeat</keyword>
<feature type="repeat" description="ANK" evidence="3">
    <location>
        <begin position="1483"/>
        <end position="1505"/>
    </location>
</feature>
<dbReference type="InterPro" id="IPR002110">
    <property type="entry name" value="Ankyrin_rpt"/>
</dbReference>
<evidence type="ECO:0000256" key="3">
    <source>
        <dbReference type="PROSITE-ProRule" id="PRU00023"/>
    </source>
</evidence>
<comment type="caution">
    <text evidence="5">The sequence shown here is derived from an EMBL/GenBank/DDBJ whole genome shotgun (WGS) entry which is preliminary data.</text>
</comment>
<dbReference type="SUPFAM" id="SSF48403">
    <property type="entry name" value="Ankyrin repeat"/>
    <property type="match status" value="4"/>
</dbReference>
<dbReference type="EMBL" id="CABFNP030001113">
    <property type="protein sequence ID" value="CAI6091369.1"/>
    <property type="molecule type" value="Genomic_DNA"/>
</dbReference>
<feature type="repeat" description="ANK" evidence="3">
    <location>
        <begin position="1309"/>
        <end position="1332"/>
    </location>
</feature>
<keyword evidence="6" id="KW-1185">Reference proteome</keyword>
<evidence type="ECO:0000259" key="4">
    <source>
        <dbReference type="Pfam" id="PF24883"/>
    </source>
</evidence>
<dbReference type="InterPro" id="IPR027417">
    <property type="entry name" value="P-loop_NTPase"/>
</dbReference>
<feature type="repeat" description="ANK" evidence="3">
    <location>
        <begin position="1208"/>
        <end position="1240"/>
    </location>
</feature>
<dbReference type="SMART" id="SM00248">
    <property type="entry name" value="ANK"/>
    <property type="match status" value="26"/>
</dbReference>
<reference evidence="5" key="1">
    <citation type="submission" date="2023-01" db="EMBL/GenBank/DDBJ databases">
        <authorList>
            <person name="Piombo E."/>
        </authorList>
    </citation>
    <scope>NUCLEOTIDE SEQUENCE</scope>
</reference>
<dbReference type="GO" id="GO:0003824">
    <property type="term" value="F:catalytic activity"/>
    <property type="evidence" value="ECO:0007669"/>
    <property type="project" value="InterPro"/>
</dbReference>
<dbReference type="Gene3D" id="1.25.40.20">
    <property type="entry name" value="Ankyrin repeat-containing domain"/>
    <property type="match status" value="6"/>
</dbReference>
<sequence>MKDLQELLEKARKGIYVQGPDLSEYQVAILCALRVEIDAVRSFLEEKYDPGSIDQDPRDYNHYELGKLAGRYVVVTEMPEAGKSSAASTVTHLSRTFHHVKLLLMVGIGGGIPVQGDRFPVHLGDVVVSIPKDTIGAVFEHDKGKAHSGGAFESTSHLNKPPRFAITIAKRIDAELKGMPSLLDDMIESKLDGFTEEERPHFARPDNSLDKLYKAFFSHPATARGKPCTEEVCPEKEVELWHRREKAQTRAHLAVIASGDLLVKDENIRDQLAARGVRCVEMEAAGLMDTLPTFVIRGISDYADSHKSPNEEWHGYASMSAAAYTYLFLEKFRPDDVKDQKATKQILEEGHWSEKCVVEKLKRRFKQTEKNAKIDEILQRMSTPNTIEMDVIHRDVATKSTPGTGTWFLKHPQYTDWKENGDGILHCSGVPGAGKTFLTASVIDDLRESITNKNRKFGLAFFYCQRLAGLGSGGSIVFLASILRQLRQKVKGPPDCIGNPEALRTANAERLKDILPEVMKRFTRIFIIVDALDEWDDKDDIRLKFMEMLLELRRQTGCSMFLTSRNVASITKFLEKDPGIRHIKVSANDNDMRVYLIEALKSCHPLNDEPDGAHGGKSAEAESLLNECIDCVIQSSNHIFLLARLRAAKLLRMASRYEIQQSLGKIKDGMDGSTSLTEAYDDIVERIQKAGHWELTQELFQWIMYARRPMTLTEIRHGLRVTSEDTDFNPNKLINETILLSNNAGLVETTKDGFIGFIHATAQTYLEEKGLVSELIAKASLAVSCVTYVAFRIFEVGPSENWDSFNSRKLSNAFYAYASRYWGPHVTTFLSDYEGLSEKEKGSHSKGFQDLKRVLKRFLLQTNCVRASVQAYELSKRSVARSSSEEKNGGLKVHPPFYKPEKILGIHLATIYGLEEMVIFLNENGARSLYVSDDQGHTPLLHAAWRGDQKVAIEIISRITTQGLNERNPRGETPLIVASIKGHLSIVKLLLDTQGTKISAKDRKSKSALAWAVQNGHKDVVVQLIEKDRSSLKAMDSDGLTPLARASAQGDIEVVRYILNATLENPSRSSFARSLNYALFKACQNQRFEIVQLLLDRAERAIDVNWHHPDTHQSALWLATSNGHRDTIELLIKSGADCRLGDKHGESPLLLAWKSLDHDLVSMFLTNGLPKSERWPSLQRLLQRDPNNKKIADFFFQRIELDPNAKSKGQTPVTWALKAGIKSSIRLVLDQEVDINAVDDRGRSPLLIVAQQGDELMVRTILQRSDVKANVRSKNGITPLLAALHRGNKTTAQILLDSSKPDVTAVDHEEKTPLHIAASKGYLDIVKFLVRKKEVNINAIDLEVNTPLFLAIDGGHRPVVRHLIDTNGLDFTLQNGNGKSALLQAIEKGRKDIAEDLCNKSDELLDMKCPDDRNALLAALDEGRNDIVKMLLQVSKQPHKLLFSRDTKKRNVLHAAVERGRRASLSLLMDRCREHFFSQRDGNGYSPLHLAIKNKRKDLVEMFIKESKARASLLRKDKDGLTPFCLAIVQRHYQITKVIHDHLVKTGDRKAANLRDARGQTPLARAISMNCSATIQLLSESPIIEKATRGRRGLDPFSMAVIRNRRTRIKALLLRSGVTLNARDTRGKTPLMHAIESKRIRSTKRRRQQLEELLQMKDKNGKKAKLNLKDQAGHTALIKAARLGSTFTLSLLLERRRIKPNDKCKRGRTALSYACACGKRSAVKLLVSQVDENGKMIFDVNLKDTNGFSPFAYATRYGHIEVVKLLLDKCDVEVNSFDMLGRAPLTYAAALGNLKIVDILLSFSPSQPSSEATEVLAASSIDRDIRDNNGMTPLMHAAKNGRLHVVHSLLNKSVDTSIVDSEGRTALRWATLRKHRDIVESLSRLSGQATG</sequence>
<feature type="repeat" description="ANK" evidence="3">
    <location>
        <begin position="1829"/>
        <end position="1861"/>
    </location>
</feature>